<keyword evidence="5 7" id="KW-1133">Transmembrane helix</keyword>
<organism evidence="8 9">
    <name type="scientific">Parasponia andersonii</name>
    <name type="common">Sponia andersonii</name>
    <dbReference type="NCBI Taxonomy" id="3476"/>
    <lineage>
        <taxon>Eukaryota</taxon>
        <taxon>Viridiplantae</taxon>
        <taxon>Streptophyta</taxon>
        <taxon>Embryophyta</taxon>
        <taxon>Tracheophyta</taxon>
        <taxon>Spermatophyta</taxon>
        <taxon>Magnoliopsida</taxon>
        <taxon>eudicotyledons</taxon>
        <taxon>Gunneridae</taxon>
        <taxon>Pentapetalae</taxon>
        <taxon>rosids</taxon>
        <taxon>fabids</taxon>
        <taxon>Rosales</taxon>
        <taxon>Cannabaceae</taxon>
        <taxon>Parasponia</taxon>
    </lineage>
</organism>
<keyword evidence="4" id="KW-0677">Repeat</keyword>
<dbReference type="EMBL" id="JXTB01000359">
    <property type="protein sequence ID" value="PON44037.1"/>
    <property type="molecule type" value="Genomic_DNA"/>
</dbReference>
<dbReference type="GO" id="GO:0012505">
    <property type="term" value="C:endomembrane system"/>
    <property type="evidence" value="ECO:0007669"/>
    <property type="project" value="UniProtKB-SubCell"/>
</dbReference>
<name>A0A2P5B5G6_PARAD</name>
<dbReference type="PANTHER" id="PTHR13131">
    <property type="entry name" value="CYSTINOSIN"/>
    <property type="match status" value="1"/>
</dbReference>
<comment type="caution">
    <text evidence="8">The sequence shown here is derived from an EMBL/GenBank/DDBJ whole genome shotgun (WGS) entry which is preliminary data.</text>
</comment>
<dbReference type="InterPro" id="IPR005282">
    <property type="entry name" value="LC_transporter"/>
</dbReference>
<dbReference type="Pfam" id="PF04193">
    <property type="entry name" value="PQ-loop"/>
    <property type="match status" value="1"/>
</dbReference>
<evidence type="ECO:0000256" key="1">
    <source>
        <dbReference type="ARBA" id="ARBA00004127"/>
    </source>
</evidence>
<accession>A0A2P5B5G6</accession>
<dbReference type="InterPro" id="IPR006603">
    <property type="entry name" value="PQ-loop_rpt"/>
</dbReference>
<dbReference type="Proteomes" id="UP000237105">
    <property type="component" value="Unassembled WGS sequence"/>
</dbReference>
<evidence type="ECO:0000256" key="3">
    <source>
        <dbReference type="ARBA" id="ARBA00022692"/>
    </source>
</evidence>
<dbReference type="PANTHER" id="PTHR13131:SF5">
    <property type="entry name" value="CYSTINOSIN"/>
    <property type="match status" value="1"/>
</dbReference>
<evidence type="ECO:0000256" key="4">
    <source>
        <dbReference type="ARBA" id="ARBA00022737"/>
    </source>
</evidence>
<protein>
    <submittedName>
        <fullName evidence="8">Lysosomal cystine transporter</fullName>
    </submittedName>
</protein>
<evidence type="ECO:0000256" key="7">
    <source>
        <dbReference type="SAM" id="Phobius"/>
    </source>
</evidence>
<evidence type="ECO:0000313" key="9">
    <source>
        <dbReference type="Proteomes" id="UP000237105"/>
    </source>
</evidence>
<dbReference type="GO" id="GO:0015184">
    <property type="term" value="F:L-cystine transmembrane transporter activity"/>
    <property type="evidence" value="ECO:0007669"/>
    <property type="project" value="TreeGrafter"/>
</dbReference>
<feature type="transmembrane region" description="Helical" evidence="7">
    <location>
        <begin position="112"/>
        <end position="132"/>
    </location>
</feature>
<gene>
    <name evidence="8" type="ORF">PanWU01x14_269730</name>
</gene>
<evidence type="ECO:0000256" key="2">
    <source>
        <dbReference type="ARBA" id="ARBA00022448"/>
    </source>
</evidence>
<reference evidence="9" key="1">
    <citation type="submission" date="2016-06" db="EMBL/GenBank/DDBJ databases">
        <title>Parallel loss of symbiosis genes in relatives of nitrogen-fixing non-legume Parasponia.</title>
        <authorList>
            <person name="Van Velzen R."/>
            <person name="Holmer R."/>
            <person name="Bu F."/>
            <person name="Rutten L."/>
            <person name="Van Zeijl A."/>
            <person name="Liu W."/>
            <person name="Santuari L."/>
            <person name="Cao Q."/>
            <person name="Sharma T."/>
            <person name="Shen D."/>
            <person name="Roswanjaya Y."/>
            <person name="Wardhani T."/>
            <person name="Kalhor M.S."/>
            <person name="Jansen J."/>
            <person name="Van den Hoogen J."/>
            <person name="Gungor B."/>
            <person name="Hartog M."/>
            <person name="Hontelez J."/>
            <person name="Verver J."/>
            <person name="Yang W.-C."/>
            <person name="Schijlen E."/>
            <person name="Repin R."/>
            <person name="Schilthuizen M."/>
            <person name="Schranz E."/>
            <person name="Heidstra R."/>
            <person name="Miyata K."/>
            <person name="Fedorova E."/>
            <person name="Kohlen W."/>
            <person name="Bisseling T."/>
            <person name="Smit S."/>
            <person name="Geurts R."/>
        </authorList>
    </citation>
    <scope>NUCLEOTIDE SEQUENCE [LARGE SCALE GENOMIC DNA]</scope>
    <source>
        <strain evidence="9">cv. WU1-14</strain>
    </source>
</reference>
<dbReference type="GO" id="GO:0005774">
    <property type="term" value="C:vacuolar membrane"/>
    <property type="evidence" value="ECO:0007669"/>
    <property type="project" value="TreeGrafter"/>
</dbReference>
<dbReference type="AlphaFoldDB" id="A0A2P5B5G6"/>
<evidence type="ECO:0000313" key="8">
    <source>
        <dbReference type="EMBL" id="PON44037.1"/>
    </source>
</evidence>
<comment type="subcellular location">
    <subcellularLocation>
        <location evidence="1">Endomembrane system</location>
        <topology evidence="1">Multi-pass membrane protein</topology>
    </subcellularLocation>
</comment>
<proteinExistence type="predicted"/>
<keyword evidence="3 7" id="KW-0812">Transmembrane</keyword>
<dbReference type="OrthoDB" id="75720at2759"/>
<evidence type="ECO:0000256" key="6">
    <source>
        <dbReference type="ARBA" id="ARBA00023136"/>
    </source>
</evidence>
<keyword evidence="6 7" id="KW-0472">Membrane</keyword>
<keyword evidence="9" id="KW-1185">Reference proteome</keyword>
<sequence length="195" mass="21951">MGTSGTRKRKKEKEIRNGIMEFDSAGNNTRSSWLDCVFVVVPQFLSASHLELPSKKVIPVVGLNFDFVVLNLTKHSSYIIYNVTLYFSSTVQKQNFEKYGFGEMIPVTANDVAFSIHVTLLTIFLLFQISIYEVFMNFKRKSTDGFSIGYILCDFPGGVANYAQMAVKSIDQNSWVNFHGNIGKRLLSLAINVAH</sequence>
<keyword evidence="2" id="KW-0813">Transport</keyword>
<evidence type="ECO:0000256" key="5">
    <source>
        <dbReference type="ARBA" id="ARBA00022989"/>
    </source>
</evidence>